<accession>A0A8J3CYB8</accession>
<organism evidence="1 2">
    <name type="scientific">Mongoliitalea lutea</name>
    <dbReference type="NCBI Taxonomy" id="849756"/>
    <lineage>
        <taxon>Bacteria</taxon>
        <taxon>Pseudomonadati</taxon>
        <taxon>Bacteroidota</taxon>
        <taxon>Cytophagia</taxon>
        <taxon>Cytophagales</taxon>
        <taxon>Cyclobacteriaceae</taxon>
        <taxon>Mongoliitalea</taxon>
    </lineage>
</organism>
<dbReference type="Proteomes" id="UP000642809">
    <property type="component" value="Unassembled WGS sequence"/>
</dbReference>
<keyword evidence="2" id="KW-1185">Reference proteome</keyword>
<sequence length="379" mass="44099">MKRQLNQLYLENYVKNFTNKVCDGYFNQFKYITGPQIVQLTASEQINFFVIKALFAAWQEELEKLKASPFFDYRDKAVHDALKDFMNVLSRTIKIDRENFEPLLIAAVIDSIYLATDPVLFFSSEIEKCPEEQLNNYFKENKRYFKWHSALVENLIDRAALGFSHKAYIAALKNNYEQQISTLRTSEELLTSLNKEVSIDFNQLFLANKEDSPKELPVSKEMVDSAVEGKRSSLFTPIVEQKKEVPSYSVEIEVKEVAVIESSAKSEATKPLELKEGKLDAQVIWSRFESEEYGVMKMNIKELNESIGINQRFMFTKELFDGNPDLLRHALKSIDQCETFNEAINLLNLRYVDELKWDIQSDALDEFLQLIFRKFDKRG</sequence>
<reference evidence="1" key="1">
    <citation type="journal article" date="2014" name="Int. J. Syst. Evol. Microbiol.">
        <title>Complete genome sequence of Corynebacterium casei LMG S-19264T (=DSM 44701T), isolated from a smear-ripened cheese.</title>
        <authorList>
            <consortium name="US DOE Joint Genome Institute (JGI-PGF)"/>
            <person name="Walter F."/>
            <person name="Albersmeier A."/>
            <person name="Kalinowski J."/>
            <person name="Ruckert C."/>
        </authorList>
    </citation>
    <scope>NUCLEOTIDE SEQUENCE</scope>
    <source>
        <strain evidence="1">KCTC 23224</strain>
    </source>
</reference>
<dbReference type="RefSeq" id="WP_189582774.1">
    <property type="nucleotide sequence ID" value="NZ_BMYF01000014.1"/>
</dbReference>
<evidence type="ECO:0000313" key="1">
    <source>
        <dbReference type="EMBL" id="GHB42220.1"/>
    </source>
</evidence>
<name>A0A8J3CYB8_9BACT</name>
<dbReference type="AlphaFoldDB" id="A0A8J3CYB8"/>
<evidence type="ECO:0000313" key="2">
    <source>
        <dbReference type="Proteomes" id="UP000642809"/>
    </source>
</evidence>
<reference evidence="1" key="2">
    <citation type="submission" date="2020-09" db="EMBL/GenBank/DDBJ databases">
        <authorList>
            <person name="Sun Q."/>
            <person name="Kim S."/>
        </authorList>
    </citation>
    <scope>NUCLEOTIDE SEQUENCE</scope>
    <source>
        <strain evidence="1">KCTC 23224</strain>
    </source>
</reference>
<comment type="caution">
    <text evidence="1">The sequence shown here is derived from an EMBL/GenBank/DDBJ whole genome shotgun (WGS) entry which is preliminary data.</text>
</comment>
<protein>
    <submittedName>
        <fullName evidence="1">Uncharacterized protein</fullName>
    </submittedName>
</protein>
<gene>
    <name evidence="1" type="ORF">GCM10008106_24040</name>
</gene>
<dbReference type="EMBL" id="BMYF01000014">
    <property type="protein sequence ID" value="GHB42220.1"/>
    <property type="molecule type" value="Genomic_DNA"/>
</dbReference>
<proteinExistence type="predicted"/>